<accession>A0A420WY52</accession>
<dbReference type="InterPro" id="IPR001130">
    <property type="entry name" value="TatD-like"/>
</dbReference>
<dbReference type="GO" id="GO:0016788">
    <property type="term" value="F:hydrolase activity, acting on ester bonds"/>
    <property type="evidence" value="ECO:0007669"/>
    <property type="project" value="InterPro"/>
</dbReference>
<organism evidence="5 6">
    <name type="scientific">Kushneria sinocarnis</name>
    <dbReference type="NCBI Taxonomy" id="595502"/>
    <lineage>
        <taxon>Bacteria</taxon>
        <taxon>Pseudomonadati</taxon>
        <taxon>Pseudomonadota</taxon>
        <taxon>Gammaproteobacteria</taxon>
        <taxon>Oceanospirillales</taxon>
        <taxon>Halomonadaceae</taxon>
        <taxon>Kushneria</taxon>
    </lineage>
</organism>
<evidence type="ECO:0000256" key="1">
    <source>
        <dbReference type="ARBA" id="ARBA00009275"/>
    </source>
</evidence>
<sequence>MSSFTDAHCHLDFDSFAADREAVFERARDEGIGRFIVPGTRRSRLEAVLALKRFAGVSTCLGLHPYFLDEHDDEADLAVLEQALTSRSVVGLGECGVDARLDDLPRQWRLFDAQLKLARRLELPVVVHCVQLNDEVGKRLKQLALPARGLIHAFSGSLQQAQRFIELGYLLGIGGAVTHDRARKLKRVVAELPADSFVLETDAPDMAPQGVSGRNEPACMSRVIAEVARLRGVSRETLAATTSANAECLFRLEN</sequence>
<dbReference type="GO" id="GO:0046872">
    <property type="term" value="F:metal ion binding"/>
    <property type="evidence" value="ECO:0007669"/>
    <property type="project" value="UniProtKB-KW"/>
</dbReference>
<dbReference type="RefSeq" id="WP_121172086.1">
    <property type="nucleotide sequence ID" value="NZ_RBIN01000003.1"/>
</dbReference>
<dbReference type="EMBL" id="RBIN01000003">
    <property type="protein sequence ID" value="RKR06154.1"/>
    <property type="molecule type" value="Genomic_DNA"/>
</dbReference>
<reference evidence="5 6" key="1">
    <citation type="submission" date="2018-10" db="EMBL/GenBank/DDBJ databases">
        <title>Genomic Encyclopedia of Type Strains, Phase IV (KMG-IV): sequencing the most valuable type-strain genomes for metagenomic binning, comparative biology and taxonomic classification.</title>
        <authorList>
            <person name="Goeker M."/>
        </authorList>
    </citation>
    <scope>NUCLEOTIDE SEQUENCE [LARGE SCALE GENOMIC DNA]</scope>
    <source>
        <strain evidence="5 6">DSM 23229</strain>
    </source>
</reference>
<dbReference type="PIRSF" id="PIRSF005902">
    <property type="entry name" value="DNase_TatD"/>
    <property type="match status" value="1"/>
</dbReference>
<evidence type="ECO:0000256" key="4">
    <source>
        <dbReference type="PIRSR" id="PIRSR005902-1"/>
    </source>
</evidence>
<dbReference type="AlphaFoldDB" id="A0A420WY52"/>
<dbReference type="Proteomes" id="UP000281975">
    <property type="component" value="Unassembled WGS sequence"/>
</dbReference>
<keyword evidence="6" id="KW-1185">Reference proteome</keyword>
<dbReference type="FunFam" id="3.20.20.140:FF:000005">
    <property type="entry name" value="TatD family hydrolase"/>
    <property type="match status" value="1"/>
</dbReference>
<dbReference type="PANTHER" id="PTHR46124:SF3">
    <property type="entry name" value="HYDROLASE"/>
    <property type="match status" value="1"/>
</dbReference>
<name>A0A420WY52_9GAMM</name>
<evidence type="ECO:0000313" key="6">
    <source>
        <dbReference type="Proteomes" id="UP000281975"/>
    </source>
</evidence>
<dbReference type="GO" id="GO:0005829">
    <property type="term" value="C:cytosol"/>
    <property type="evidence" value="ECO:0007669"/>
    <property type="project" value="TreeGrafter"/>
</dbReference>
<evidence type="ECO:0000313" key="5">
    <source>
        <dbReference type="EMBL" id="RKR06154.1"/>
    </source>
</evidence>
<dbReference type="Pfam" id="PF01026">
    <property type="entry name" value="TatD_DNase"/>
    <property type="match status" value="1"/>
</dbReference>
<comment type="similarity">
    <text evidence="1">Belongs to the metallo-dependent hydrolases superfamily. TatD-type hydrolase family.</text>
</comment>
<feature type="binding site" evidence="4">
    <location>
        <position position="128"/>
    </location>
    <ligand>
        <name>a divalent metal cation</name>
        <dbReference type="ChEBI" id="CHEBI:60240"/>
        <label>2</label>
    </ligand>
</feature>
<comment type="caution">
    <text evidence="5">The sequence shown here is derived from an EMBL/GenBank/DDBJ whole genome shotgun (WGS) entry which is preliminary data.</text>
</comment>
<feature type="binding site" evidence="4">
    <location>
        <position position="8"/>
    </location>
    <ligand>
        <name>a divalent metal cation</name>
        <dbReference type="ChEBI" id="CHEBI:60240"/>
        <label>1</label>
    </ligand>
</feature>
<feature type="binding site" evidence="4">
    <location>
        <position position="202"/>
    </location>
    <ligand>
        <name>a divalent metal cation</name>
        <dbReference type="ChEBI" id="CHEBI:60240"/>
        <label>1</label>
    </ligand>
</feature>
<evidence type="ECO:0000256" key="3">
    <source>
        <dbReference type="ARBA" id="ARBA00022801"/>
    </source>
</evidence>
<keyword evidence="3" id="KW-0378">Hydrolase</keyword>
<dbReference type="InterPro" id="IPR032466">
    <property type="entry name" value="Metal_Hydrolase"/>
</dbReference>
<dbReference type="Gene3D" id="3.20.20.140">
    <property type="entry name" value="Metal-dependent hydrolases"/>
    <property type="match status" value="1"/>
</dbReference>
<dbReference type="CDD" id="cd01310">
    <property type="entry name" value="TatD_DNAse"/>
    <property type="match status" value="1"/>
</dbReference>
<protein>
    <submittedName>
        <fullName evidence="5">TatD DNase family protein</fullName>
    </submittedName>
</protein>
<feature type="binding site" evidence="4">
    <location>
        <position position="94"/>
    </location>
    <ligand>
        <name>a divalent metal cation</name>
        <dbReference type="ChEBI" id="CHEBI:60240"/>
        <label>1</label>
    </ligand>
</feature>
<dbReference type="SUPFAM" id="SSF51556">
    <property type="entry name" value="Metallo-dependent hydrolases"/>
    <property type="match status" value="1"/>
</dbReference>
<proteinExistence type="inferred from homology"/>
<dbReference type="OrthoDB" id="9810005at2"/>
<feature type="binding site" evidence="4">
    <location>
        <position position="152"/>
    </location>
    <ligand>
        <name>a divalent metal cation</name>
        <dbReference type="ChEBI" id="CHEBI:60240"/>
        <label>2</label>
    </ligand>
</feature>
<dbReference type="PANTHER" id="PTHR46124">
    <property type="entry name" value="D-AMINOACYL-TRNA DEACYLASE"/>
    <property type="match status" value="1"/>
</dbReference>
<keyword evidence="2 4" id="KW-0479">Metal-binding</keyword>
<feature type="binding site" evidence="4">
    <location>
        <position position="10"/>
    </location>
    <ligand>
        <name>a divalent metal cation</name>
        <dbReference type="ChEBI" id="CHEBI:60240"/>
        <label>1</label>
    </ligand>
</feature>
<gene>
    <name evidence="5" type="ORF">C7446_1091</name>
</gene>
<evidence type="ECO:0000256" key="2">
    <source>
        <dbReference type="ARBA" id="ARBA00022723"/>
    </source>
</evidence>